<protein>
    <recommendedName>
        <fullName evidence="7 8">Small ribosomal subunit protein bS20</fullName>
    </recommendedName>
</protein>
<comment type="similarity">
    <text evidence="2 8">Belongs to the bacterial ribosomal protein bS20 family.</text>
</comment>
<keyword evidence="5 8" id="KW-0689">Ribosomal protein</keyword>
<evidence type="ECO:0000313" key="12">
    <source>
        <dbReference type="Proteomes" id="UP000183255"/>
    </source>
</evidence>
<dbReference type="InterPro" id="IPR036510">
    <property type="entry name" value="Ribosomal_bS20_sf"/>
</dbReference>
<dbReference type="GO" id="GO:0070181">
    <property type="term" value="F:small ribosomal subunit rRNA binding"/>
    <property type="evidence" value="ECO:0007669"/>
    <property type="project" value="TreeGrafter"/>
</dbReference>
<dbReference type="GO" id="GO:0005829">
    <property type="term" value="C:cytosol"/>
    <property type="evidence" value="ECO:0007669"/>
    <property type="project" value="TreeGrafter"/>
</dbReference>
<dbReference type="AlphaFoldDB" id="A0A1G8GER2"/>
<evidence type="ECO:0000256" key="3">
    <source>
        <dbReference type="ARBA" id="ARBA00022730"/>
    </source>
</evidence>
<dbReference type="eggNOG" id="COG0268">
    <property type="taxonomic scope" value="Bacteria"/>
</dbReference>
<dbReference type="Proteomes" id="UP000181899">
    <property type="component" value="Unassembled WGS sequence"/>
</dbReference>
<dbReference type="FunFam" id="1.20.58.110:FF:000001">
    <property type="entry name" value="30S ribosomal protein S20"/>
    <property type="match status" value="1"/>
</dbReference>
<evidence type="ECO:0000256" key="2">
    <source>
        <dbReference type="ARBA" id="ARBA00007634"/>
    </source>
</evidence>
<dbReference type="NCBIfam" id="TIGR00029">
    <property type="entry name" value="S20"/>
    <property type="match status" value="1"/>
</dbReference>
<evidence type="ECO:0000256" key="8">
    <source>
        <dbReference type="HAMAP-Rule" id="MF_00500"/>
    </source>
</evidence>
<dbReference type="HAMAP" id="MF_00500">
    <property type="entry name" value="Ribosomal_bS20"/>
    <property type="match status" value="1"/>
</dbReference>
<dbReference type="PANTHER" id="PTHR33398:SF1">
    <property type="entry name" value="SMALL RIBOSOMAL SUBUNIT PROTEIN BS20C"/>
    <property type="match status" value="1"/>
</dbReference>
<keyword evidence="3 8" id="KW-0699">rRNA-binding</keyword>
<accession>A0A1G8GER2</accession>
<sequence>MANIKSSKKRIKVTQAKTLRNKMVKSALKTSIKKFETAVTAGNAEEAKVLLGSAIKSIDMAASKGIIHKNVASRKKSRLTIKFNKMA</sequence>
<dbReference type="GO" id="GO:0003735">
    <property type="term" value="F:structural constituent of ribosome"/>
    <property type="evidence" value="ECO:0007669"/>
    <property type="project" value="InterPro"/>
</dbReference>
<evidence type="ECO:0000256" key="6">
    <source>
        <dbReference type="ARBA" id="ARBA00023274"/>
    </source>
</evidence>
<evidence type="ECO:0000256" key="1">
    <source>
        <dbReference type="ARBA" id="ARBA00003134"/>
    </source>
</evidence>
<dbReference type="Proteomes" id="UP000183255">
    <property type="component" value="Unassembled WGS sequence"/>
</dbReference>
<name>A0A1G8GER2_9CLOT</name>
<evidence type="ECO:0000256" key="7">
    <source>
        <dbReference type="ARBA" id="ARBA00035136"/>
    </source>
</evidence>
<dbReference type="EMBL" id="FOVK01000001">
    <property type="protein sequence ID" value="SFN38898.1"/>
    <property type="molecule type" value="Genomic_DNA"/>
</dbReference>
<dbReference type="GO" id="GO:0015935">
    <property type="term" value="C:small ribosomal subunit"/>
    <property type="evidence" value="ECO:0007669"/>
    <property type="project" value="TreeGrafter"/>
</dbReference>
<dbReference type="SUPFAM" id="SSF46992">
    <property type="entry name" value="Ribosomal protein S20"/>
    <property type="match status" value="1"/>
</dbReference>
<evidence type="ECO:0000313" key="11">
    <source>
        <dbReference type="Proteomes" id="UP000181899"/>
    </source>
</evidence>
<evidence type="ECO:0000256" key="5">
    <source>
        <dbReference type="ARBA" id="ARBA00022980"/>
    </source>
</evidence>
<dbReference type="InterPro" id="IPR002583">
    <property type="entry name" value="Ribosomal_bS20"/>
</dbReference>
<dbReference type="Pfam" id="PF01649">
    <property type="entry name" value="Ribosomal_S20p"/>
    <property type="match status" value="1"/>
</dbReference>
<dbReference type="PANTHER" id="PTHR33398">
    <property type="entry name" value="30S RIBOSOMAL PROTEIN S20"/>
    <property type="match status" value="1"/>
</dbReference>
<dbReference type="Gene3D" id="1.20.58.110">
    <property type="entry name" value="Ribosomal protein S20"/>
    <property type="match status" value="1"/>
</dbReference>
<organism evidence="9 12">
    <name type="scientific">Proteiniclasticum ruminis</name>
    <dbReference type="NCBI Taxonomy" id="398199"/>
    <lineage>
        <taxon>Bacteria</taxon>
        <taxon>Bacillati</taxon>
        <taxon>Bacillota</taxon>
        <taxon>Clostridia</taxon>
        <taxon>Eubacteriales</taxon>
        <taxon>Clostridiaceae</taxon>
        <taxon>Proteiniclasticum</taxon>
    </lineage>
</organism>
<gene>
    <name evidence="8" type="primary">rpsT</name>
    <name evidence="10" type="ORF">SAMN04488695_101666</name>
    <name evidence="9" type="ORF">SAMN05421804_101237</name>
</gene>
<evidence type="ECO:0000313" key="9">
    <source>
        <dbReference type="EMBL" id="SDH92858.1"/>
    </source>
</evidence>
<evidence type="ECO:0000256" key="4">
    <source>
        <dbReference type="ARBA" id="ARBA00022884"/>
    </source>
</evidence>
<keyword evidence="11" id="KW-1185">Reference proteome</keyword>
<reference evidence="11 12" key="1">
    <citation type="submission" date="2016-10" db="EMBL/GenBank/DDBJ databases">
        <authorList>
            <person name="de Groot N.N."/>
        </authorList>
    </citation>
    <scope>NUCLEOTIDE SEQUENCE [LARGE SCALE GENOMIC DNA]</scope>
    <source>
        <strain evidence="9 12">CGMCC 1.5058</strain>
        <strain evidence="10 11">ML2</strain>
    </source>
</reference>
<proteinExistence type="inferred from homology"/>
<dbReference type="OrthoDB" id="9808392at2"/>
<dbReference type="EMBL" id="FNDZ01000001">
    <property type="protein sequence ID" value="SDH92858.1"/>
    <property type="molecule type" value="Genomic_DNA"/>
</dbReference>
<dbReference type="STRING" id="398199.SAMN05421804_101237"/>
<keyword evidence="4 8" id="KW-0694">RNA-binding</keyword>
<evidence type="ECO:0000313" key="10">
    <source>
        <dbReference type="EMBL" id="SFN38898.1"/>
    </source>
</evidence>
<dbReference type="RefSeq" id="WP_031573022.1">
    <property type="nucleotide sequence ID" value="NZ_DAMANS010000006.1"/>
</dbReference>
<comment type="function">
    <text evidence="1 8">Binds directly to 16S ribosomal RNA.</text>
</comment>
<keyword evidence="6 8" id="KW-0687">Ribonucleoprotein</keyword>
<dbReference type="GO" id="GO:0006412">
    <property type="term" value="P:translation"/>
    <property type="evidence" value="ECO:0007669"/>
    <property type="project" value="UniProtKB-UniRule"/>
</dbReference>